<dbReference type="InterPro" id="IPR021320">
    <property type="entry name" value="DUF2905"/>
</dbReference>
<dbReference type="RefSeq" id="WP_158067569.1">
    <property type="nucleotide sequence ID" value="NZ_CP042829.1"/>
</dbReference>
<dbReference type="PANTHER" id="PTHR36443">
    <property type="entry name" value="BSR5223 PROTEIN"/>
    <property type="match status" value="1"/>
</dbReference>
<feature type="transmembrane region" description="Helical" evidence="1">
    <location>
        <begin position="7"/>
        <end position="29"/>
    </location>
</feature>
<feature type="transmembrane region" description="Helical" evidence="1">
    <location>
        <begin position="49"/>
        <end position="69"/>
    </location>
</feature>
<sequence>MEPRSLGLLIVIVGLALVVIGGLVALGAFSWFGRLPGDIRIESGSTRVYIPITTMLLLSVGLSLLAAIFRRFQ</sequence>
<evidence type="ECO:0000313" key="2">
    <source>
        <dbReference type="EMBL" id="QFG03615.1"/>
    </source>
</evidence>
<dbReference type="Proteomes" id="UP000326331">
    <property type="component" value="Chromosome"/>
</dbReference>
<accession>A0ABX6C3K3</accession>
<reference evidence="2 3" key="2">
    <citation type="submission" date="2019-10" db="EMBL/GenBank/DDBJ databases">
        <title>Thermopilla bonchosmolovskayae gen. nov., sp. nov., a moderately thermophilic Chloroflexi bacterium from a Chukotka hot spring (Arctic, Russia), representing a novel classis Thermopillaia, which include previously uncultivated lineage OLB14.</title>
        <authorList>
            <person name="Kochetkova T.V."/>
            <person name="Zayulina K.S."/>
            <person name="Zhigarkov V.S."/>
            <person name="Minaev N.V."/>
            <person name="Novikov A."/>
            <person name="Toshchakov S.V."/>
            <person name="Elcheninov A.G."/>
            <person name="Kublanov I.V."/>
        </authorList>
    </citation>
    <scope>NUCLEOTIDE SEQUENCE [LARGE SCALE GENOMIC DNA]</scope>
    <source>
        <strain evidence="2 3">3753O</strain>
    </source>
</reference>
<organism evidence="2 3">
    <name type="scientific">Tepidiforma bonchosmolovskayae</name>
    <dbReference type="NCBI Taxonomy" id="2601677"/>
    <lineage>
        <taxon>Bacteria</taxon>
        <taxon>Bacillati</taxon>
        <taxon>Chloroflexota</taxon>
        <taxon>Tepidiformia</taxon>
        <taxon>Tepidiformales</taxon>
        <taxon>Tepidiformaceae</taxon>
        <taxon>Tepidiforma</taxon>
    </lineage>
</organism>
<keyword evidence="1" id="KW-0472">Membrane</keyword>
<evidence type="ECO:0000313" key="3">
    <source>
        <dbReference type="Proteomes" id="UP000326331"/>
    </source>
</evidence>
<evidence type="ECO:0000256" key="1">
    <source>
        <dbReference type="SAM" id="Phobius"/>
    </source>
</evidence>
<proteinExistence type="predicted"/>
<keyword evidence="1" id="KW-1133">Transmembrane helix</keyword>
<keyword evidence="3" id="KW-1185">Reference proteome</keyword>
<dbReference type="Pfam" id="PF11146">
    <property type="entry name" value="DUF2905"/>
    <property type="match status" value="1"/>
</dbReference>
<gene>
    <name evidence="2" type="ORF">Tbon_09995</name>
</gene>
<keyword evidence="1" id="KW-0812">Transmembrane</keyword>
<dbReference type="EMBL" id="CP042829">
    <property type="protein sequence ID" value="QFG03615.1"/>
    <property type="molecule type" value="Genomic_DNA"/>
</dbReference>
<reference evidence="2 3" key="1">
    <citation type="submission" date="2019-08" db="EMBL/GenBank/DDBJ databases">
        <authorList>
            <person name="Toschakov S.V."/>
        </authorList>
    </citation>
    <scope>NUCLEOTIDE SEQUENCE [LARGE SCALE GENOMIC DNA]</scope>
    <source>
        <strain evidence="2 3">3753O</strain>
    </source>
</reference>
<dbReference type="PANTHER" id="PTHR36443:SF1">
    <property type="entry name" value="BSR5223 PROTEIN"/>
    <property type="match status" value="1"/>
</dbReference>
<protein>
    <submittedName>
        <fullName evidence="2">DUF2905 domain-containing protein</fullName>
    </submittedName>
</protein>
<name>A0ABX6C3K3_9CHLR</name>